<evidence type="ECO:0000313" key="2">
    <source>
        <dbReference type="EMBL" id="GCD18640.1"/>
    </source>
</evidence>
<reference evidence="2 3" key="1">
    <citation type="submission" date="2018-11" db="EMBL/GenBank/DDBJ databases">
        <title>Draft genome sequence of Cellulomonas takizawaensis strain TKZ-21.</title>
        <authorList>
            <person name="Yamamura H."/>
            <person name="Hayashi T."/>
            <person name="Hamada M."/>
            <person name="Serisawa Y."/>
            <person name="Matsuyama K."/>
            <person name="Nakagawa Y."/>
            <person name="Otoguro M."/>
            <person name="Yanagida F."/>
            <person name="Hayakawa M."/>
        </authorList>
    </citation>
    <scope>NUCLEOTIDE SEQUENCE [LARGE SCALE GENOMIC DNA]</scope>
    <source>
        <strain evidence="2 3">TKZ-21</strain>
    </source>
</reference>
<feature type="region of interest" description="Disordered" evidence="1">
    <location>
        <begin position="29"/>
        <end position="100"/>
    </location>
</feature>
<comment type="caution">
    <text evidence="2">The sequence shown here is derived from an EMBL/GenBank/DDBJ whole genome shotgun (WGS) entry which is preliminary data.</text>
</comment>
<dbReference type="AlphaFoldDB" id="A0A401UVL3"/>
<dbReference type="Proteomes" id="UP000288246">
    <property type="component" value="Unassembled WGS sequence"/>
</dbReference>
<keyword evidence="3" id="KW-1185">Reference proteome</keyword>
<feature type="compositionally biased region" description="Basic and acidic residues" evidence="1">
    <location>
        <begin position="29"/>
        <end position="71"/>
    </location>
</feature>
<sequence length="136" mass="15614">MADQVAQQLVPLLRARVVDVGARGHRELDDAEPVHAVEERHPQRERIPGRRHRLDVLERAARERPRDRDGVRVGQRRCRHRDQETPLVVDDPEPRGPAELTGRVVRGLRDPVGRSVRVRPLPLGAGRRRRDTARVE</sequence>
<gene>
    <name evidence="2" type="ORF">CTKZ_02020</name>
</gene>
<proteinExistence type="predicted"/>
<accession>A0A401UVL3</accession>
<evidence type="ECO:0000313" key="3">
    <source>
        <dbReference type="Proteomes" id="UP000288246"/>
    </source>
</evidence>
<dbReference type="EMBL" id="BHYL01000020">
    <property type="protein sequence ID" value="GCD18640.1"/>
    <property type="molecule type" value="Genomic_DNA"/>
</dbReference>
<evidence type="ECO:0000256" key="1">
    <source>
        <dbReference type="SAM" id="MobiDB-lite"/>
    </source>
</evidence>
<organism evidence="2 3">
    <name type="scientific">Cellulomonas algicola</name>
    <dbReference type="NCBI Taxonomy" id="2071633"/>
    <lineage>
        <taxon>Bacteria</taxon>
        <taxon>Bacillati</taxon>
        <taxon>Actinomycetota</taxon>
        <taxon>Actinomycetes</taxon>
        <taxon>Micrococcales</taxon>
        <taxon>Cellulomonadaceae</taxon>
        <taxon>Cellulomonas</taxon>
    </lineage>
</organism>
<name>A0A401UVL3_9CELL</name>
<protein>
    <submittedName>
        <fullName evidence="2">Uncharacterized protein</fullName>
    </submittedName>
</protein>